<reference evidence="2 3" key="1">
    <citation type="submission" date="2019-03" db="EMBL/GenBank/DDBJ databases">
        <title>The complete genome sequence of Swingsia_sp. F3b2 LMG30590(T).</title>
        <authorList>
            <person name="Chua K.-O."/>
            <person name="Chan K.-G."/>
            <person name="See-Too W.-S."/>
        </authorList>
    </citation>
    <scope>NUCLEOTIDE SEQUENCE [LARGE SCALE GENOMIC DNA]</scope>
    <source>
        <strain evidence="2 3">F3b2</strain>
    </source>
</reference>
<keyword evidence="3" id="KW-1185">Reference proteome</keyword>
<sequence>MDINAGTISALNTRVNLAFNKWLKTADPTYNKISMTVGSSSGANFYPRLMELKGMREWLGERVVQAVSTQERFTIVNRTFEETFSVKREDFEDDQYGFLQPIISQLGLDAGSLPDKLVYGLLNNGRTQKGIDGQNYFDTDHPSTNQDGQPISWSNLMLPDTSQGEAPGPAWFLFCTKQPLKPMVFQRRRPFTVTPRTSLNTGEVFHHNEFVWGIDGRCAAGYGMHRCALMSVAPLNGPNLDKAYTQMQMQFRADGTPYETCPDLLVVPPGLRATARKLLNSEVALLPQLAPDGKTWVTGANEWKGQLEMVCSAYLRNDAAKI</sequence>
<protein>
    <submittedName>
        <fullName evidence="2">Head protein</fullName>
    </submittedName>
</protein>
<dbReference type="InterPro" id="IPR018774">
    <property type="entry name" value="Phage_Mu_GpT"/>
</dbReference>
<evidence type="ECO:0000313" key="2">
    <source>
        <dbReference type="EMBL" id="QDH13816.1"/>
    </source>
</evidence>
<name>A0A4Y6UBG6_9PROT</name>
<dbReference type="KEGG" id="swf:E3E12_06040"/>
<proteinExistence type="predicted"/>
<evidence type="ECO:0000313" key="3">
    <source>
        <dbReference type="Proteomes" id="UP000318709"/>
    </source>
</evidence>
<accession>A0A4Y6UBG6</accession>
<organism evidence="2 3">
    <name type="scientific">Formicincola oecophyllae</name>
    <dbReference type="NCBI Taxonomy" id="2558361"/>
    <lineage>
        <taxon>Bacteria</taxon>
        <taxon>Pseudomonadati</taxon>
        <taxon>Pseudomonadota</taxon>
        <taxon>Alphaproteobacteria</taxon>
        <taxon>Acetobacterales</taxon>
        <taxon>Acetobacteraceae</taxon>
        <taxon>Formicincola</taxon>
    </lineage>
</organism>
<dbReference type="AlphaFoldDB" id="A0A4Y6UBG6"/>
<feature type="domain" description="Bacteriophage Mu GpT" evidence="1">
    <location>
        <begin position="9"/>
        <end position="315"/>
    </location>
</feature>
<dbReference type="EMBL" id="CP038231">
    <property type="protein sequence ID" value="QDH13816.1"/>
    <property type="molecule type" value="Genomic_DNA"/>
</dbReference>
<evidence type="ECO:0000259" key="1">
    <source>
        <dbReference type="Pfam" id="PF10124"/>
    </source>
</evidence>
<dbReference type="Proteomes" id="UP000318709">
    <property type="component" value="Chromosome"/>
</dbReference>
<gene>
    <name evidence="2" type="ORF">E3E12_06040</name>
</gene>
<dbReference type="RefSeq" id="WP_141443524.1">
    <property type="nucleotide sequence ID" value="NZ_CP038231.1"/>
</dbReference>
<dbReference type="Pfam" id="PF10124">
    <property type="entry name" value="Mu-like_gpT"/>
    <property type="match status" value="1"/>
</dbReference>
<dbReference type="OrthoDB" id="9804833at2"/>